<sequence>MDLRTLLVAALVVLAGCSGAPGSPDSDARTETESTTTEPEAELTEASGSVTNAAPNASGRASSTQDCSAVLYLEAVEHPTNETALAYGNLSAERKAEFDMALVEGSAELEESGEGYRFWVDRPYVEHDGNVYRADVAVC</sequence>
<dbReference type="OrthoDB" id="282792at2157"/>
<dbReference type="AlphaFoldDB" id="A0A1I2WN82"/>
<dbReference type="Proteomes" id="UP000198876">
    <property type="component" value="Unassembled WGS sequence"/>
</dbReference>
<dbReference type="Pfam" id="PF25934">
    <property type="entry name" value="DUF7979"/>
    <property type="match status" value="1"/>
</dbReference>
<gene>
    <name evidence="3" type="ORF">SAMN04488063_3618</name>
</gene>
<accession>A0A1I2WN82</accession>
<dbReference type="RefSeq" id="WP_092893966.1">
    <property type="nucleotide sequence ID" value="NZ_FOOQ01000009.1"/>
</dbReference>
<dbReference type="PROSITE" id="PS51257">
    <property type="entry name" value="PROKAR_LIPOPROTEIN"/>
    <property type="match status" value="1"/>
</dbReference>
<feature type="compositionally biased region" description="Polar residues" evidence="1">
    <location>
        <begin position="46"/>
        <end position="62"/>
    </location>
</feature>
<keyword evidence="4" id="KW-1185">Reference proteome</keyword>
<dbReference type="STRING" id="553467.SAMN04488063_3618"/>
<evidence type="ECO:0000313" key="4">
    <source>
        <dbReference type="Proteomes" id="UP000198876"/>
    </source>
</evidence>
<evidence type="ECO:0000259" key="2">
    <source>
        <dbReference type="Pfam" id="PF25934"/>
    </source>
</evidence>
<evidence type="ECO:0000313" key="3">
    <source>
        <dbReference type="EMBL" id="SFH02764.1"/>
    </source>
</evidence>
<organism evidence="3 4">
    <name type="scientific">Halopelagius inordinatus</name>
    <dbReference type="NCBI Taxonomy" id="553467"/>
    <lineage>
        <taxon>Archaea</taxon>
        <taxon>Methanobacteriati</taxon>
        <taxon>Methanobacteriota</taxon>
        <taxon>Stenosarchaea group</taxon>
        <taxon>Halobacteria</taxon>
        <taxon>Halobacteriales</taxon>
        <taxon>Haloferacaceae</taxon>
    </lineage>
</organism>
<proteinExistence type="predicted"/>
<name>A0A1I2WN82_9EURY</name>
<feature type="domain" description="DUF7979" evidence="2">
    <location>
        <begin position="70"/>
        <end position="134"/>
    </location>
</feature>
<dbReference type="InterPro" id="IPR058285">
    <property type="entry name" value="DUF7979"/>
</dbReference>
<protein>
    <recommendedName>
        <fullName evidence="2">DUF7979 domain-containing protein</fullName>
    </recommendedName>
</protein>
<feature type="region of interest" description="Disordered" evidence="1">
    <location>
        <begin position="20"/>
        <end position="62"/>
    </location>
</feature>
<reference evidence="4" key="1">
    <citation type="submission" date="2016-10" db="EMBL/GenBank/DDBJ databases">
        <authorList>
            <person name="Varghese N."/>
            <person name="Submissions S."/>
        </authorList>
    </citation>
    <scope>NUCLEOTIDE SEQUENCE [LARGE SCALE GENOMIC DNA]</scope>
    <source>
        <strain evidence="4">CGMCC 1.7739</strain>
    </source>
</reference>
<evidence type="ECO:0000256" key="1">
    <source>
        <dbReference type="SAM" id="MobiDB-lite"/>
    </source>
</evidence>
<dbReference type="EMBL" id="FOOQ01000009">
    <property type="protein sequence ID" value="SFH02764.1"/>
    <property type="molecule type" value="Genomic_DNA"/>
</dbReference>